<evidence type="ECO:0000256" key="2">
    <source>
        <dbReference type="ARBA" id="ARBA00005417"/>
    </source>
</evidence>
<dbReference type="InterPro" id="IPR003593">
    <property type="entry name" value="AAA+_ATPase"/>
</dbReference>
<name>A0A0F7DBA3_9EURY</name>
<dbReference type="EMBL" id="CP011267">
    <property type="protein sequence ID" value="AKG90741.1"/>
    <property type="molecule type" value="Genomic_DNA"/>
</dbReference>
<evidence type="ECO:0000256" key="3">
    <source>
        <dbReference type="ARBA" id="ARBA00022448"/>
    </source>
</evidence>
<proteinExistence type="inferred from homology"/>
<dbReference type="OrthoDB" id="18209at2157"/>
<dbReference type="SUPFAM" id="SSF52540">
    <property type="entry name" value="P-loop containing nucleoside triphosphate hydrolases"/>
    <property type="match status" value="1"/>
</dbReference>
<comment type="similarity">
    <text evidence="2">Belongs to the ABC transporter superfamily.</text>
</comment>
<dbReference type="HOGENOM" id="CLU_000604_1_22_2"/>
<dbReference type="PANTHER" id="PTHR43553">
    <property type="entry name" value="HEAVY METAL TRANSPORTER"/>
    <property type="match status" value="1"/>
</dbReference>
<evidence type="ECO:0000259" key="10">
    <source>
        <dbReference type="PROSITE" id="PS50893"/>
    </source>
</evidence>
<sequence length="236" mass="26335">MVGDALISGKNISYTYPDGTLGFSTLSLEISRGEKVALLGPNGCGKSTLMLVLSGLLKPTTGTVLIDGQRVEDVIDTIRRRVGFVFQDPDIFLFNPTVEDELKYALLQLGYSQRGIEERVSRYAREFGLESVLKKPPFRLSGGEKKRVEIASVLIYEPEILFLDEPTANVDGKTRRKVIEILREYEGTMVLSTHEMDIAEKLADRVVVMSLEKKIVYDGGKEVLEDRSFLEEVGVL</sequence>
<evidence type="ECO:0000256" key="7">
    <source>
        <dbReference type="ARBA" id="ARBA00022967"/>
    </source>
</evidence>
<reference evidence="11 12" key="1">
    <citation type="submission" date="2015-04" db="EMBL/GenBank/DDBJ databases">
        <title>The complete genome sequence of the hyperthermophilic, obligate iron-reducing archaeon Geoglobus ahangari strain 234T.</title>
        <authorList>
            <person name="Manzella M.P."/>
            <person name="Holmes D.E."/>
            <person name="Rocheleau J.M."/>
            <person name="Chung A."/>
            <person name="Reguera G."/>
            <person name="Kashefi K."/>
        </authorList>
    </citation>
    <scope>NUCLEOTIDE SEQUENCE [LARGE SCALE GENOMIC DNA]</scope>
    <source>
        <strain evidence="11 12">234</strain>
    </source>
</reference>
<evidence type="ECO:0000256" key="6">
    <source>
        <dbReference type="ARBA" id="ARBA00022840"/>
    </source>
</evidence>
<dbReference type="GeneID" id="24804552"/>
<dbReference type="PATRIC" id="fig|113653.22.peg.1955"/>
<evidence type="ECO:0000313" key="11">
    <source>
        <dbReference type="EMBL" id="AKG90741.1"/>
    </source>
</evidence>
<dbReference type="SMART" id="SM00382">
    <property type="entry name" value="AAA"/>
    <property type="match status" value="1"/>
</dbReference>
<dbReference type="PROSITE" id="PS50893">
    <property type="entry name" value="ABC_TRANSPORTER_2"/>
    <property type="match status" value="1"/>
</dbReference>
<dbReference type="CDD" id="cd03225">
    <property type="entry name" value="ABC_cobalt_CbiO_domain1"/>
    <property type="match status" value="1"/>
</dbReference>
<dbReference type="Pfam" id="PF00005">
    <property type="entry name" value="ABC_tran"/>
    <property type="match status" value="1"/>
</dbReference>
<dbReference type="PROSITE" id="PS00211">
    <property type="entry name" value="ABC_TRANSPORTER_1"/>
    <property type="match status" value="1"/>
</dbReference>
<dbReference type="GO" id="GO:0042626">
    <property type="term" value="F:ATPase-coupled transmembrane transporter activity"/>
    <property type="evidence" value="ECO:0007669"/>
    <property type="project" value="TreeGrafter"/>
</dbReference>
<dbReference type="GO" id="GO:0043190">
    <property type="term" value="C:ATP-binding cassette (ABC) transporter complex"/>
    <property type="evidence" value="ECO:0007669"/>
    <property type="project" value="TreeGrafter"/>
</dbReference>
<keyword evidence="7" id="KW-1278">Translocase</keyword>
<evidence type="ECO:0000256" key="4">
    <source>
        <dbReference type="ARBA" id="ARBA00022475"/>
    </source>
</evidence>
<protein>
    <submittedName>
        <fullName evidence="11">ABC-type cobalt transport system, ATPase component</fullName>
    </submittedName>
</protein>
<dbReference type="AlphaFoldDB" id="A0A0F7DBA3"/>
<evidence type="ECO:0000313" key="12">
    <source>
        <dbReference type="Proteomes" id="UP000034723"/>
    </source>
</evidence>
<comment type="function">
    <text evidence="9">Probably part of an ABC transporter complex. Responsible for energy coupling to the transport system.</text>
</comment>
<dbReference type="STRING" id="113653.GAH_01988"/>
<organism evidence="11 12">
    <name type="scientific">Geoglobus ahangari</name>
    <dbReference type="NCBI Taxonomy" id="113653"/>
    <lineage>
        <taxon>Archaea</taxon>
        <taxon>Methanobacteriati</taxon>
        <taxon>Methanobacteriota</taxon>
        <taxon>Archaeoglobi</taxon>
        <taxon>Archaeoglobales</taxon>
        <taxon>Archaeoglobaceae</taxon>
        <taxon>Geoglobus</taxon>
    </lineage>
</organism>
<keyword evidence="6" id="KW-0067">ATP-binding</keyword>
<evidence type="ECO:0000256" key="9">
    <source>
        <dbReference type="ARBA" id="ARBA00025157"/>
    </source>
</evidence>
<keyword evidence="12" id="KW-1185">Reference proteome</keyword>
<evidence type="ECO:0000256" key="5">
    <source>
        <dbReference type="ARBA" id="ARBA00022741"/>
    </source>
</evidence>
<keyword evidence="8" id="KW-0472">Membrane</keyword>
<dbReference type="InParanoid" id="A0A0F7DBA3"/>
<comment type="subcellular location">
    <subcellularLocation>
        <location evidence="1">Cell membrane</location>
        <topology evidence="1">Peripheral membrane protein</topology>
    </subcellularLocation>
</comment>
<dbReference type="Proteomes" id="UP000034723">
    <property type="component" value="Chromosome"/>
</dbReference>
<dbReference type="InterPro" id="IPR027417">
    <property type="entry name" value="P-loop_NTPase"/>
</dbReference>
<dbReference type="GO" id="GO:0005524">
    <property type="term" value="F:ATP binding"/>
    <property type="evidence" value="ECO:0007669"/>
    <property type="project" value="UniProtKB-KW"/>
</dbReference>
<dbReference type="InterPro" id="IPR050095">
    <property type="entry name" value="ECF_ABC_transporter_ATP-bd"/>
</dbReference>
<evidence type="ECO:0000256" key="8">
    <source>
        <dbReference type="ARBA" id="ARBA00023136"/>
    </source>
</evidence>
<dbReference type="Gene3D" id="3.40.50.300">
    <property type="entry name" value="P-loop containing nucleotide triphosphate hydrolases"/>
    <property type="match status" value="1"/>
</dbReference>
<dbReference type="GO" id="GO:0016887">
    <property type="term" value="F:ATP hydrolysis activity"/>
    <property type="evidence" value="ECO:0007669"/>
    <property type="project" value="InterPro"/>
</dbReference>
<dbReference type="InterPro" id="IPR015856">
    <property type="entry name" value="ABC_transpr_CbiO/EcfA_su"/>
</dbReference>
<gene>
    <name evidence="11" type="ORF">GAH_01988</name>
</gene>
<dbReference type="RefSeq" id="WP_048096467.1">
    <property type="nucleotide sequence ID" value="NZ_CP011267.1"/>
</dbReference>
<dbReference type="InterPro" id="IPR017871">
    <property type="entry name" value="ABC_transporter-like_CS"/>
</dbReference>
<dbReference type="FunFam" id="3.40.50.300:FF:000224">
    <property type="entry name" value="Energy-coupling factor transporter ATP-binding protein EcfA"/>
    <property type="match status" value="1"/>
</dbReference>
<dbReference type="InterPro" id="IPR003439">
    <property type="entry name" value="ABC_transporter-like_ATP-bd"/>
</dbReference>
<dbReference type="KEGG" id="gah:GAH_01988"/>
<feature type="domain" description="ABC transporter" evidence="10">
    <location>
        <begin position="7"/>
        <end position="236"/>
    </location>
</feature>
<keyword evidence="4" id="KW-1003">Cell membrane</keyword>
<dbReference type="PANTHER" id="PTHR43553:SF27">
    <property type="entry name" value="ENERGY-COUPLING FACTOR TRANSPORTER ATP-BINDING PROTEIN ECFA2"/>
    <property type="match status" value="1"/>
</dbReference>
<keyword evidence="3" id="KW-0813">Transport</keyword>
<evidence type="ECO:0000256" key="1">
    <source>
        <dbReference type="ARBA" id="ARBA00004202"/>
    </source>
</evidence>
<accession>A0A0F7DBA3</accession>
<keyword evidence="5" id="KW-0547">Nucleotide-binding</keyword>